<dbReference type="InParanoid" id="G2Q5P3"/>
<gene>
    <name evidence="2" type="ORF">MYCTH_2124418</name>
</gene>
<reference evidence="2 3" key="1">
    <citation type="journal article" date="2011" name="Nat. Biotechnol.">
        <title>Comparative genomic analysis of the thermophilic biomass-degrading fungi Myceliophthora thermophila and Thielavia terrestris.</title>
        <authorList>
            <person name="Berka R.M."/>
            <person name="Grigoriev I.V."/>
            <person name="Otillar R."/>
            <person name="Salamov A."/>
            <person name="Grimwood J."/>
            <person name="Reid I."/>
            <person name="Ishmael N."/>
            <person name="John T."/>
            <person name="Darmond C."/>
            <person name="Moisan M.-C."/>
            <person name="Henrissat B."/>
            <person name="Coutinho P.M."/>
            <person name="Lombard V."/>
            <person name="Natvig D.O."/>
            <person name="Lindquist E."/>
            <person name="Schmutz J."/>
            <person name="Lucas S."/>
            <person name="Harris P."/>
            <person name="Powlowski J."/>
            <person name="Bellemare A."/>
            <person name="Taylor D."/>
            <person name="Butler G."/>
            <person name="de Vries R.P."/>
            <person name="Allijn I.E."/>
            <person name="van den Brink J."/>
            <person name="Ushinsky S."/>
            <person name="Storms R."/>
            <person name="Powell A.J."/>
            <person name="Paulsen I.T."/>
            <person name="Elbourne L.D.H."/>
            <person name="Baker S.E."/>
            <person name="Magnuson J."/>
            <person name="LaBoissiere S."/>
            <person name="Clutterbuck A.J."/>
            <person name="Martinez D."/>
            <person name="Wogulis M."/>
            <person name="de Leon A.L."/>
            <person name="Rey M.W."/>
            <person name="Tsang A."/>
        </authorList>
    </citation>
    <scope>NUCLEOTIDE SEQUENCE [LARGE SCALE GENOMIC DNA]</scope>
    <source>
        <strain evidence="3">ATCC 42464 / BCRC 31852 / DSM 1799</strain>
    </source>
</reference>
<protein>
    <submittedName>
        <fullName evidence="2">Uncharacterized protein</fullName>
    </submittedName>
</protein>
<evidence type="ECO:0000313" key="3">
    <source>
        <dbReference type="Proteomes" id="UP000007322"/>
    </source>
</evidence>
<organism evidence="2 3">
    <name type="scientific">Thermothelomyces thermophilus (strain ATCC 42464 / BCRC 31852 / DSM 1799)</name>
    <name type="common">Sporotrichum thermophile</name>
    <dbReference type="NCBI Taxonomy" id="573729"/>
    <lineage>
        <taxon>Eukaryota</taxon>
        <taxon>Fungi</taxon>
        <taxon>Dikarya</taxon>
        <taxon>Ascomycota</taxon>
        <taxon>Pezizomycotina</taxon>
        <taxon>Sordariomycetes</taxon>
        <taxon>Sordariomycetidae</taxon>
        <taxon>Sordariales</taxon>
        <taxon>Chaetomiaceae</taxon>
        <taxon>Thermothelomyces</taxon>
    </lineage>
</organism>
<name>G2Q5P3_THET4</name>
<keyword evidence="3" id="KW-1185">Reference proteome</keyword>
<evidence type="ECO:0000256" key="1">
    <source>
        <dbReference type="SAM" id="MobiDB-lite"/>
    </source>
</evidence>
<feature type="region of interest" description="Disordered" evidence="1">
    <location>
        <begin position="1"/>
        <end position="21"/>
    </location>
</feature>
<accession>G2Q5P3</accession>
<proteinExistence type="predicted"/>
<dbReference type="GeneID" id="11508318"/>
<evidence type="ECO:0000313" key="2">
    <source>
        <dbReference type="EMBL" id="AEO55479.1"/>
    </source>
</evidence>
<dbReference type="VEuPathDB" id="FungiDB:MYCTH_2124418"/>
<dbReference type="HOGENOM" id="CLU_2147591_0_0_1"/>
<dbReference type="EMBL" id="CP003002">
    <property type="protein sequence ID" value="AEO55479.1"/>
    <property type="molecule type" value="Genomic_DNA"/>
</dbReference>
<dbReference type="Proteomes" id="UP000007322">
    <property type="component" value="Chromosome 1"/>
</dbReference>
<dbReference type="RefSeq" id="XP_003660724.1">
    <property type="nucleotide sequence ID" value="XM_003660676.1"/>
</dbReference>
<sequence length="112" mass="12445">MLTDPKRIKRRSDQPFKSQRSEEWTWAGTVFDKLQDQPAPELPDQDTIGRARKQRRVCLQAGLSMVSALCMNPYHLPAPGAQCSPAFAAFVCYPPPGPTPPIFVARHGSEPV</sequence>
<dbReference type="KEGG" id="mtm:MYCTH_2124418"/>
<dbReference type="AlphaFoldDB" id="G2Q5P3"/>